<dbReference type="SUPFAM" id="SSF51905">
    <property type="entry name" value="FAD/NAD(P)-binding domain"/>
    <property type="match status" value="1"/>
</dbReference>
<evidence type="ECO:0000259" key="2">
    <source>
        <dbReference type="Pfam" id="PF01494"/>
    </source>
</evidence>
<evidence type="ECO:0000313" key="3">
    <source>
        <dbReference type="EMBL" id="ERI07934.1"/>
    </source>
</evidence>
<name>U1WH88_ANEAE</name>
<accession>U1WH88</accession>
<dbReference type="InterPro" id="IPR050631">
    <property type="entry name" value="PheA/TfdB_FAD_monoxygenase"/>
</dbReference>
<dbReference type="InterPro" id="IPR002938">
    <property type="entry name" value="FAD-bd"/>
</dbReference>
<feature type="domain" description="FAD-binding" evidence="2">
    <location>
        <begin position="14"/>
        <end position="357"/>
    </location>
</feature>
<evidence type="ECO:0000256" key="1">
    <source>
        <dbReference type="ARBA" id="ARBA00023002"/>
    </source>
</evidence>
<protein>
    <submittedName>
        <fullName evidence="3">FAD binding domain protein</fullName>
    </submittedName>
</protein>
<keyword evidence="4" id="KW-1185">Reference proteome</keyword>
<dbReference type="PRINTS" id="PR00420">
    <property type="entry name" value="RNGMNOXGNASE"/>
</dbReference>
<organism evidence="3 4">
    <name type="scientific">Aneurinibacillus aneurinilyticus ATCC 12856</name>
    <dbReference type="NCBI Taxonomy" id="649747"/>
    <lineage>
        <taxon>Bacteria</taxon>
        <taxon>Bacillati</taxon>
        <taxon>Bacillota</taxon>
        <taxon>Bacilli</taxon>
        <taxon>Bacillales</taxon>
        <taxon>Paenibacillaceae</taxon>
        <taxon>Aneurinibacillus group</taxon>
        <taxon>Aneurinibacillus</taxon>
    </lineage>
</organism>
<comment type="caution">
    <text evidence="3">The sequence shown here is derived from an EMBL/GenBank/DDBJ whole genome shotgun (WGS) entry which is preliminary data.</text>
</comment>
<dbReference type="Proteomes" id="UP000016511">
    <property type="component" value="Unassembled WGS sequence"/>
</dbReference>
<dbReference type="PANTHER" id="PTHR43476:SF5">
    <property type="entry name" value="FAD-DEPENDENT MONOOXYGENASE"/>
    <property type="match status" value="1"/>
</dbReference>
<dbReference type="eggNOG" id="COG0654">
    <property type="taxonomic scope" value="Bacteria"/>
</dbReference>
<sequence length="415" mass="46609">MKGWGKMGGSDLEFDVIVAGAGPGGCTLAYLLARSGVRVALVERHKELDREFRGYFFQPSVMKLFDQMGVLDGVLALPHRKIDAFHFIDHGKRLFSVRFDDLPRPYHFGVNLAQPLLLQFLIDKASAFDNFTFMNGTVVTDLIKGEKGVSGVQVRRGSERLELSTRVVVGADGRYSTVRKLAGIEQEKEEHQFDFVWFDMPAIGGKKYPLQIQIEDEGMLIHIPMGKDKVQIGWVIRKGTYNELRRQGIEQFRNRLSAVEPGLQSGLARHLVDFKQCSILDIQVAMMKSWVQDGLLLIGDAAHIASPFSGQGNSLAIQDAVAAHPVIMEALRTSTGILSKRELHLYEKERRPAVAQIQSIQRMQANMLGIRNPLLLRLRRTAVPIVSHTPLFERMRNKLALGSKPIHVATDYFVR</sequence>
<dbReference type="Pfam" id="PF01494">
    <property type="entry name" value="FAD_binding_3"/>
    <property type="match status" value="1"/>
</dbReference>
<dbReference type="GO" id="GO:0071949">
    <property type="term" value="F:FAD binding"/>
    <property type="evidence" value="ECO:0007669"/>
    <property type="project" value="InterPro"/>
</dbReference>
<gene>
    <name evidence="3" type="ORF">HMPREF0083_03942</name>
</gene>
<dbReference type="PANTHER" id="PTHR43476">
    <property type="entry name" value="3-(3-HYDROXY-PHENYL)PROPIONATE/3-HYDROXYCINNAMIC ACID HYDROXYLASE"/>
    <property type="match status" value="1"/>
</dbReference>
<dbReference type="EMBL" id="AWSJ01000237">
    <property type="protein sequence ID" value="ERI07934.1"/>
    <property type="molecule type" value="Genomic_DNA"/>
</dbReference>
<dbReference type="InterPro" id="IPR036188">
    <property type="entry name" value="FAD/NAD-bd_sf"/>
</dbReference>
<dbReference type="PATRIC" id="fig|649747.3.peg.3582"/>
<keyword evidence="1" id="KW-0560">Oxidoreductase</keyword>
<dbReference type="AlphaFoldDB" id="U1WH88"/>
<evidence type="ECO:0000313" key="4">
    <source>
        <dbReference type="Proteomes" id="UP000016511"/>
    </source>
</evidence>
<dbReference type="Gene3D" id="3.50.50.60">
    <property type="entry name" value="FAD/NAD(P)-binding domain"/>
    <property type="match status" value="1"/>
</dbReference>
<reference evidence="3 4" key="1">
    <citation type="submission" date="2013-08" db="EMBL/GenBank/DDBJ databases">
        <authorList>
            <person name="Weinstock G."/>
            <person name="Sodergren E."/>
            <person name="Wylie T."/>
            <person name="Fulton L."/>
            <person name="Fulton R."/>
            <person name="Fronick C."/>
            <person name="O'Laughlin M."/>
            <person name="Godfrey J."/>
            <person name="Miner T."/>
            <person name="Herter B."/>
            <person name="Appelbaum E."/>
            <person name="Cordes M."/>
            <person name="Lek S."/>
            <person name="Wollam A."/>
            <person name="Pepin K.H."/>
            <person name="Palsikar V.B."/>
            <person name="Mitreva M."/>
            <person name="Wilson R.K."/>
        </authorList>
    </citation>
    <scope>NUCLEOTIDE SEQUENCE [LARGE SCALE GENOMIC DNA]</scope>
    <source>
        <strain evidence="3 4">ATCC 12856</strain>
    </source>
</reference>
<dbReference type="STRING" id="649747.HMPREF0083_03942"/>
<dbReference type="GO" id="GO:0016491">
    <property type="term" value="F:oxidoreductase activity"/>
    <property type="evidence" value="ECO:0007669"/>
    <property type="project" value="UniProtKB-KW"/>
</dbReference>
<dbReference type="HOGENOM" id="CLU_033626_0_0_9"/>
<proteinExistence type="predicted"/>